<reference evidence="3" key="1">
    <citation type="submission" date="2021-11" db="EMBL/GenBank/DDBJ databases">
        <title>Cultivation dependent microbiological survey of springs from the worlds oldest radium mine currently devoted to the extraction of radon-saturated water.</title>
        <authorList>
            <person name="Kapinusova G."/>
            <person name="Smrhova T."/>
            <person name="Strejcek M."/>
            <person name="Suman J."/>
            <person name="Jani K."/>
            <person name="Pajer P."/>
            <person name="Uhlik O."/>
        </authorList>
    </citation>
    <scope>NUCLEOTIDE SEQUENCE [LARGE SCALE GENOMIC DNA]</scope>
    <source>
        <strain evidence="3">J379</strain>
    </source>
</reference>
<dbReference type="InterPro" id="IPR052514">
    <property type="entry name" value="SAM-dependent_MTase"/>
</dbReference>
<sequence length="262" mass="29131">MQRARRRVQELRVAEGTVDLKFLGWHGDRFDLAPEGRSIVIDTHPLGVETLLLEQYRCPAHPDVAARPGDIVIDGGACWGDTALYFADLVGPDGRVRSFEFEPNNVERLRGNLALNPHLADRIEVDERALWQRDGEVLDLNPFGPATTVREHTADSAGALRVPSAAIDGLVASGALPRVDFIKLDIEGAELAALRGARETLLRDRPRLAIALYHRPEDWTEIPAFLRDLAVGYRFSLGHFTVHHEETVLFAWVDEPGVTPRS</sequence>
<organism evidence="2 3">
    <name type="scientific">Svornostia abyssi</name>
    <dbReference type="NCBI Taxonomy" id="2898438"/>
    <lineage>
        <taxon>Bacteria</taxon>
        <taxon>Bacillati</taxon>
        <taxon>Actinomycetota</taxon>
        <taxon>Thermoleophilia</taxon>
        <taxon>Solirubrobacterales</taxon>
        <taxon>Baekduiaceae</taxon>
        <taxon>Svornostia</taxon>
    </lineage>
</organism>
<dbReference type="GO" id="GO:0008168">
    <property type="term" value="F:methyltransferase activity"/>
    <property type="evidence" value="ECO:0007669"/>
    <property type="project" value="UniProtKB-KW"/>
</dbReference>
<dbReference type="Pfam" id="PF05050">
    <property type="entry name" value="Methyltransf_21"/>
    <property type="match status" value="1"/>
</dbReference>
<dbReference type="GO" id="GO:0032259">
    <property type="term" value="P:methylation"/>
    <property type="evidence" value="ECO:0007669"/>
    <property type="project" value="UniProtKB-KW"/>
</dbReference>
<feature type="domain" description="Methyltransferase FkbM" evidence="1">
    <location>
        <begin position="63"/>
        <end position="235"/>
    </location>
</feature>
<dbReference type="Gene3D" id="3.40.50.150">
    <property type="entry name" value="Vaccinia Virus protein VP39"/>
    <property type="match status" value="1"/>
</dbReference>
<protein>
    <submittedName>
        <fullName evidence="2">FkbM family methyltransferase</fullName>
    </submittedName>
</protein>
<gene>
    <name evidence="2" type="ORF">LRS13_00755</name>
</gene>
<dbReference type="InterPro" id="IPR029063">
    <property type="entry name" value="SAM-dependent_MTases_sf"/>
</dbReference>
<dbReference type="PANTHER" id="PTHR34203">
    <property type="entry name" value="METHYLTRANSFERASE, FKBM FAMILY PROTEIN"/>
    <property type="match status" value="1"/>
</dbReference>
<evidence type="ECO:0000259" key="1">
    <source>
        <dbReference type="Pfam" id="PF05050"/>
    </source>
</evidence>
<dbReference type="EMBL" id="CP088295">
    <property type="protein sequence ID" value="UUY04091.1"/>
    <property type="molecule type" value="Genomic_DNA"/>
</dbReference>
<dbReference type="NCBIfam" id="TIGR01444">
    <property type="entry name" value="fkbM_fam"/>
    <property type="match status" value="1"/>
</dbReference>
<dbReference type="PANTHER" id="PTHR34203:SF15">
    <property type="entry name" value="SLL1173 PROTEIN"/>
    <property type="match status" value="1"/>
</dbReference>
<accession>A0ABY5PHH1</accession>
<dbReference type="SUPFAM" id="SSF53335">
    <property type="entry name" value="S-adenosyl-L-methionine-dependent methyltransferases"/>
    <property type="match status" value="1"/>
</dbReference>
<dbReference type="InterPro" id="IPR006342">
    <property type="entry name" value="FkbM_mtfrase"/>
</dbReference>
<proteinExistence type="predicted"/>
<keyword evidence="2" id="KW-0808">Transferase</keyword>
<dbReference type="RefSeq" id="WP_353864584.1">
    <property type="nucleotide sequence ID" value="NZ_CP088295.1"/>
</dbReference>
<dbReference type="Proteomes" id="UP001058860">
    <property type="component" value="Chromosome"/>
</dbReference>
<keyword evidence="3" id="KW-1185">Reference proteome</keyword>
<evidence type="ECO:0000313" key="2">
    <source>
        <dbReference type="EMBL" id="UUY04091.1"/>
    </source>
</evidence>
<keyword evidence="2" id="KW-0489">Methyltransferase</keyword>
<name>A0ABY5PHH1_9ACTN</name>
<evidence type="ECO:0000313" key="3">
    <source>
        <dbReference type="Proteomes" id="UP001058860"/>
    </source>
</evidence>